<feature type="domain" description="D-alanyl-D-alanine carboxypeptidase-like core" evidence="2">
    <location>
        <begin position="63"/>
        <end position="150"/>
    </location>
</feature>
<dbReference type="Proteomes" id="UP000386281">
    <property type="component" value="Unassembled WGS sequence"/>
</dbReference>
<keyword evidence="3" id="KW-0645">Protease</keyword>
<evidence type="ECO:0000313" key="4">
    <source>
        <dbReference type="Proteomes" id="UP000386281"/>
    </source>
</evidence>
<evidence type="ECO:0000313" key="3">
    <source>
        <dbReference type="EMBL" id="VEW14093.1"/>
    </source>
</evidence>
<gene>
    <name evidence="3" type="ORF">NCTC12391_02251</name>
</gene>
<proteinExistence type="predicted"/>
<evidence type="ECO:0000256" key="1">
    <source>
        <dbReference type="SAM" id="SignalP"/>
    </source>
</evidence>
<dbReference type="InterPro" id="IPR009045">
    <property type="entry name" value="Zn_M74/Hedgehog-like"/>
</dbReference>
<dbReference type="GO" id="GO:0004180">
    <property type="term" value="F:carboxypeptidase activity"/>
    <property type="evidence" value="ECO:0007669"/>
    <property type="project" value="UniProtKB-KW"/>
</dbReference>
<dbReference type="InterPro" id="IPR052179">
    <property type="entry name" value="DD-CPase-like"/>
</dbReference>
<dbReference type="EMBL" id="CAACXN010000015">
    <property type="protein sequence ID" value="VEW14093.1"/>
    <property type="molecule type" value="Genomic_DNA"/>
</dbReference>
<protein>
    <submittedName>
        <fullName evidence="3">D-alanyl-D-alanine carboxypeptidase</fullName>
    </submittedName>
</protein>
<dbReference type="PANTHER" id="PTHR34385">
    <property type="entry name" value="D-ALANYL-D-ALANINE CARBOXYPEPTIDASE"/>
    <property type="match status" value="1"/>
</dbReference>
<keyword evidence="1" id="KW-0732">Signal</keyword>
<keyword evidence="3" id="KW-0121">Carboxypeptidase</keyword>
<organism evidence="3 4">
    <name type="scientific">Brevibacterium casei</name>
    <dbReference type="NCBI Taxonomy" id="33889"/>
    <lineage>
        <taxon>Bacteria</taxon>
        <taxon>Bacillati</taxon>
        <taxon>Actinomycetota</taxon>
        <taxon>Actinomycetes</taxon>
        <taxon>Micrococcales</taxon>
        <taxon>Brevibacteriaceae</taxon>
        <taxon>Brevibacterium</taxon>
    </lineage>
</organism>
<reference evidence="3 4" key="1">
    <citation type="submission" date="2019-02" db="EMBL/GenBank/DDBJ databases">
        <authorList>
            <consortium name="Pathogen Informatics"/>
        </authorList>
    </citation>
    <scope>NUCLEOTIDE SEQUENCE [LARGE SCALE GENOMIC DNA]</scope>
    <source>
        <strain evidence="3 4">3012STDY7078520</strain>
    </source>
</reference>
<dbReference type="CDD" id="cd14846">
    <property type="entry name" value="Peptidase_M15_like"/>
    <property type="match status" value="1"/>
</dbReference>
<feature type="signal peptide" evidence="1">
    <location>
        <begin position="1"/>
        <end position="27"/>
    </location>
</feature>
<dbReference type="GO" id="GO:0006508">
    <property type="term" value="P:proteolysis"/>
    <property type="evidence" value="ECO:0007669"/>
    <property type="project" value="InterPro"/>
</dbReference>
<dbReference type="InterPro" id="IPR003709">
    <property type="entry name" value="VanY-like_core_dom"/>
</dbReference>
<sequence>MNAQIITLTLASALVLGLTGCASTAPAEEAAVTVHAAGSETDGGALPAAARIDDVDLPGIANLDADLRAAVRDAAAEAREDGVVFTVNSGWRSASYQQGLLDDAVSTYGSRTEAARWVATPESSPHVTGDAVDIGPVDASSWLSQHGADFGLCQIYGNEIWHYELRPDAATSGCPQQYADPTEDPRMRR</sequence>
<dbReference type="Gene3D" id="3.30.1380.10">
    <property type="match status" value="1"/>
</dbReference>
<dbReference type="Pfam" id="PF02557">
    <property type="entry name" value="VanY"/>
    <property type="match status" value="1"/>
</dbReference>
<evidence type="ECO:0000259" key="2">
    <source>
        <dbReference type="Pfam" id="PF02557"/>
    </source>
</evidence>
<dbReference type="AlphaFoldDB" id="A0A449D959"/>
<keyword evidence="3" id="KW-0378">Hydrolase</keyword>
<feature type="chain" id="PRO_5018996546" evidence="1">
    <location>
        <begin position="28"/>
        <end position="189"/>
    </location>
</feature>
<dbReference type="RefSeq" id="WP_190247020.1">
    <property type="nucleotide sequence ID" value="NZ_CAACXN010000015.1"/>
</dbReference>
<name>A0A449D959_9MICO</name>
<dbReference type="SUPFAM" id="SSF55166">
    <property type="entry name" value="Hedgehog/DD-peptidase"/>
    <property type="match status" value="1"/>
</dbReference>
<accession>A0A449D959</accession>
<dbReference type="PANTHER" id="PTHR34385:SF1">
    <property type="entry name" value="PEPTIDOGLYCAN L-ALANYL-D-GLUTAMATE ENDOPEPTIDASE CWLK"/>
    <property type="match status" value="1"/>
</dbReference>